<dbReference type="Pfam" id="PF02309">
    <property type="entry name" value="AUX_IAA"/>
    <property type="match status" value="1"/>
</dbReference>
<dbReference type="GO" id="GO:0005634">
    <property type="term" value="C:nucleus"/>
    <property type="evidence" value="ECO:0007669"/>
    <property type="project" value="UniProtKB-SubCell"/>
</dbReference>
<evidence type="ECO:0000313" key="11">
    <source>
        <dbReference type="Proteomes" id="UP000594263"/>
    </source>
</evidence>
<dbReference type="Proteomes" id="UP000594263">
    <property type="component" value="Unplaced"/>
</dbReference>
<dbReference type="InterPro" id="IPR003311">
    <property type="entry name" value="AUX_IAA"/>
</dbReference>
<name>A0A7N0USW4_KALFE</name>
<dbReference type="Gene3D" id="3.10.20.90">
    <property type="entry name" value="Phosphatidylinositol 3-kinase Catalytic Subunit, Chain A, domain 1"/>
    <property type="match status" value="1"/>
</dbReference>
<comment type="function">
    <text evidence="8">Aux/IAA proteins are short-lived transcriptional factors that function as repressors of early auxin response genes at low auxin concentrations.</text>
</comment>
<evidence type="ECO:0000256" key="4">
    <source>
        <dbReference type="ARBA" id="ARBA00023015"/>
    </source>
</evidence>
<organism evidence="10 11">
    <name type="scientific">Kalanchoe fedtschenkoi</name>
    <name type="common">Lavender scallops</name>
    <name type="synonym">South American air plant</name>
    <dbReference type="NCBI Taxonomy" id="63787"/>
    <lineage>
        <taxon>Eukaryota</taxon>
        <taxon>Viridiplantae</taxon>
        <taxon>Streptophyta</taxon>
        <taxon>Embryophyta</taxon>
        <taxon>Tracheophyta</taxon>
        <taxon>Spermatophyta</taxon>
        <taxon>Magnoliopsida</taxon>
        <taxon>eudicotyledons</taxon>
        <taxon>Gunneridae</taxon>
        <taxon>Pentapetalae</taxon>
        <taxon>Saxifragales</taxon>
        <taxon>Crassulaceae</taxon>
        <taxon>Kalanchoe</taxon>
    </lineage>
</organism>
<feature type="domain" description="PB1" evidence="9">
    <location>
        <begin position="90"/>
        <end position="180"/>
    </location>
</feature>
<keyword evidence="4 8" id="KW-0805">Transcription regulation</keyword>
<dbReference type="GO" id="GO:0009734">
    <property type="term" value="P:auxin-activated signaling pathway"/>
    <property type="evidence" value="ECO:0007669"/>
    <property type="project" value="UniProtKB-UniRule"/>
</dbReference>
<evidence type="ECO:0000256" key="1">
    <source>
        <dbReference type="ARBA" id="ARBA00004123"/>
    </source>
</evidence>
<reference evidence="10" key="1">
    <citation type="submission" date="2021-01" db="UniProtKB">
        <authorList>
            <consortium name="EnsemblPlants"/>
        </authorList>
    </citation>
    <scope>IDENTIFICATION</scope>
</reference>
<dbReference type="Gramene" id="Kaladp0082s0163.1.v1.1">
    <property type="protein sequence ID" value="Kaladp0082s0163.1.v1.1"/>
    <property type="gene ID" value="Kaladp0082s0163.v1.1"/>
</dbReference>
<keyword evidence="5 8" id="KW-0804">Transcription</keyword>
<dbReference type="SUPFAM" id="SSF54277">
    <property type="entry name" value="CAD &amp; PB1 domains"/>
    <property type="match status" value="1"/>
</dbReference>
<evidence type="ECO:0000256" key="7">
    <source>
        <dbReference type="ARBA" id="ARBA00023294"/>
    </source>
</evidence>
<evidence type="ECO:0000256" key="2">
    <source>
        <dbReference type="ARBA" id="ARBA00006728"/>
    </source>
</evidence>
<dbReference type="AlphaFoldDB" id="A0A7N0USW4"/>
<comment type="subunit">
    <text evidence="8">Homodimers and heterodimers.</text>
</comment>
<comment type="similarity">
    <text evidence="2 8">Belongs to the Aux/IAA family.</text>
</comment>
<dbReference type="InterPro" id="IPR053793">
    <property type="entry name" value="PB1-like"/>
</dbReference>
<keyword evidence="7 8" id="KW-0927">Auxin signaling pathway</keyword>
<dbReference type="PANTHER" id="PTHR31734:SF227">
    <property type="entry name" value="AUXIN-RESPONSIVE PROTEIN IAA4"/>
    <property type="match status" value="1"/>
</dbReference>
<keyword evidence="6 8" id="KW-0539">Nucleus</keyword>
<evidence type="ECO:0000256" key="5">
    <source>
        <dbReference type="ARBA" id="ARBA00023163"/>
    </source>
</evidence>
<dbReference type="EnsemblPlants" id="Kaladp0082s0163.1.v1.1">
    <property type="protein sequence ID" value="Kaladp0082s0163.1.v1.1"/>
    <property type="gene ID" value="Kaladp0082s0163.v1.1"/>
</dbReference>
<keyword evidence="11" id="KW-1185">Reference proteome</keyword>
<dbReference type="GO" id="GO:0006355">
    <property type="term" value="P:regulation of DNA-templated transcription"/>
    <property type="evidence" value="ECO:0007669"/>
    <property type="project" value="InterPro"/>
</dbReference>
<evidence type="ECO:0000256" key="8">
    <source>
        <dbReference type="RuleBase" id="RU004549"/>
    </source>
</evidence>
<evidence type="ECO:0000259" key="9">
    <source>
        <dbReference type="PROSITE" id="PS51745"/>
    </source>
</evidence>
<dbReference type="InterPro" id="IPR033389">
    <property type="entry name" value="AUX/IAA_dom"/>
</dbReference>
<evidence type="ECO:0000256" key="3">
    <source>
        <dbReference type="ARBA" id="ARBA00022491"/>
    </source>
</evidence>
<proteinExistence type="inferred from homology"/>
<protein>
    <recommendedName>
        <fullName evidence="8">Auxin-responsive protein</fullName>
    </recommendedName>
</protein>
<accession>A0A7N0USW4</accession>
<dbReference type="PANTHER" id="PTHR31734">
    <property type="entry name" value="AUXIN-RESPONSIVE PROTEIN IAA17"/>
    <property type="match status" value="1"/>
</dbReference>
<evidence type="ECO:0000313" key="10">
    <source>
        <dbReference type="EnsemblPlants" id="Kaladp0082s0163.1.v1.1"/>
    </source>
</evidence>
<keyword evidence="3 8" id="KW-0678">Repressor</keyword>
<comment type="subcellular location">
    <subcellularLocation>
        <location evidence="1 8">Nucleus</location>
    </subcellularLocation>
</comment>
<dbReference type="PROSITE" id="PS51745">
    <property type="entry name" value="PB1"/>
    <property type="match status" value="1"/>
</dbReference>
<evidence type="ECO:0000256" key="6">
    <source>
        <dbReference type="ARBA" id="ARBA00023242"/>
    </source>
</evidence>
<sequence>MDTSSVCVGTGRAHEEAFNLKATELTLALPGTRIAPQQSHLHNKRVLRDIHAAGAPPPKAQIVGWPPVRTYRQNVLQEKNTTEWKKVPKSYYVKVCVDGAPFLRKIDLGVYKGYAELLKALEAMFELTIGDFSEREGYRKKGCCQYKPTYEDKDGDWMLVGDVPWEMFSLTCTRLRIKKQT</sequence>